<keyword evidence="4" id="KW-0788">Thiol protease</keyword>
<keyword evidence="2" id="KW-0645">Protease</keyword>
<dbReference type="InterPro" id="IPR000064">
    <property type="entry name" value="NLP_P60_dom"/>
</dbReference>
<dbReference type="PANTHER" id="PTHR47053:SF1">
    <property type="entry name" value="MUREIN DD-ENDOPEPTIDASE MEPH-RELATED"/>
    <property type="match status" value="1"/>
</dbReference>
<evidence type="ECO:0000256" key="4">
    <source>
        <dbReference type="ARBA" id="ARBA00022807"/>
    </source>
</evidence>
<protein>
    <submittedName>
        <fullName evidence="7">NlpC/P60 family protein</fullName>
    </submittedName>
</protein>
<comment type="caution">
    <text evidence="7">The sequence shown here is derived from an EMBL/GenBank/DDBJ whole genome shotgun (WGS) entry which is preliminary data.</text>
</comment>
<feature type="signal peptide" evidence="5">
    <location>
        <begin position="1"/>
        <end position="19"/>
    </location>
</feature>
<accession>A0A2T3HIA9</accession>
<keyword evidence="8" id="KW-1185">Reference proteome</keyword>
<dbReference type="Proteomes" id="UP000240912">
    <property type="component" value="Unassembled WGS sequence"/>
</dbReference>
<evidence type="ECO:0000256" key="3">
    <source>
        <dbReference type="ARBA" id="ARBA00022801"/>
    </source>
</evidence>
<dbReference type="EMBL" id="PYLS01000006">
    <property type="protein sequence ID" value="PST82186.1"/>
    <property type="molecule type" value="Genomic_DNA"/>
</dbReference>
<evidence type="ECO:0000256" key="5">
    <source>
        <dbReference type="SAM" id="SignalP"/>
    </source>
</evidence>
<dbReference type="Gene3D" id="3.90.1720.10">
    <property type="entry name" value="endopeptidase domain like (from Nostoc punctiforme)"/>
    <property type="match status" value="1"/>
</dbReference>
<dbReference type="GO" id="GO:0008234">
    <property type="term" value="F:cysteine-type peptidase activity"/>
    <property type="evidence" value="ECO:0007669"/>
    <property type="project" value="UniProtKB-KW"/>
</dbReference>
<keyword evidence="3" id="KW-0378">Hydrolase</keyword>
<dbReference type="PROSITE" id="PS51935">
    <property type="entry name" value="NLPC_P60"/>
    <property type="match status" value="1"/>
</dbReference>
<evidence type="ECO:0000313" key="8">
    <source>
        <dbReference type="Proteomes" id="UP000240912"/>
    </source>
</evidence>
<dbReference type="RefSeq" id="WP_107216305.1">
    <property type="nucleotide sequence ID" value="NZ_KZ686270.1"/>
</dbReference>
<dbReference type="OrthoDB" id="9807055at2"/>
<dbReference type="Pfam" id="PF00877">
    <property type="entry name" value="NLPC_P60"/>
    <property type="match status" value="1"/>
</dbReference>
<comment type="similarity">
    <text evidence="1">Belongs to the peptidase C40 family.</text>
</comment>
<dbReference type="InterPro" id="IPR038765">
    <property type="entry name" value="Papain-like_cys_pep_sf"/>
</dbReference>
<name>A0A2T3HIA9_9SPHI</name>
<reference evidence="7 8" key="1">
    <citation type="submission" date="2018-03" db="EMBL/GenBank/DDBJ databases">
        <authorList>
            <person name="Keele B.F."/>
        </authorList>
    </citation>
    <scope>NUCLEOTIDE SEQUENCE [LARGE SCALE GENOMIC DNA]</scope>
    <source>
        <strain evidence="7 8">YL28-9</strain>
    </source>
</reference>
<gene>
    <name evidence="7" type="ORF">C7T94_15410</name>
</gene>
<organism evidence="7 8">
    <name type="scientific">Pedobacter yulinensis</name>
    <dbReference type="NCBI Taxonomy" id="2126353"/>
    <lineage>
        <taxon>Bacteria</taxon>
        <taxon>Pseudomonadati</taxon>
        <taxon>Bacteroidota</taxon>
        <taxon>Sphingobacteriia</taxon>
        <taxon>Sphingobacteriales</taxon>
        <taxon>Sphingobacteriaceae</taxon>
        <taxon>Pedobacter</taxon>
    </lineage>
</organism>
<dbReference type="AlphaFoldDB" id="A0A2T3HIA9"/>
<dbReference type="InterPro" id="IPR051202">
    <property type="entry name" value="Peptidase_C40"/>
</dbReference>
<evidence type="ECO:0000256" key="2">
    <source>
        <dbReference type="ARBA" id="ARBA00022670"/>
    </source>
</evidence>
<dbReference type="GO" id="GO:0006508">
    <property type="term" value="P:proteolysis"/>
    <property type="evidence" value="ECO:0007669"/>
    <property type="project" value="UniProtKB-KW"/>
</dbReference>
<evidence type="ECO:0000259" key="6">
    <source>
        <dbReference type="PROSITE" id="PS51935"/>
    </source>
</evidence>
<dbReference type="PANTHER" id="PTHR47053">
    <property type="entry name" value="MUREIN DD-ENDOPEPTIDASE MEPH-RELATED"/>
    <property type="match status" value="1"/>
</dbReference>
<feature type="chain" id="PRO_5015685763" evidence="5">
    <location>
        <begin position="20"/>
        <end position="175"/>
    </location>
</feature>
<sequence>MLNKLFVILLLSGLFSIQAKSQSLQEVYYQNVVTNVINKITGKRATADVVLDFAKDLIGVPYRYASGSPSKGFDCSGFVTYVFRNFGFRVPRSSHEYAQAGKPVKLADAKPGDVILFTGTNSRVRRIGHVGIITSVNNGEVEFIHSSSGREKGVTITSLNEGYYKRRLMKVVSLL</sequence>
<evidence type="ECO:0000313" key="7">
    <source>
        <dbReference type="EMBL" id="PST82186.1"/>
    </source>
</evidence>
<proteinExistence type="inferred from homology"/>
<dbReference type="SUPFAM" id="SSF54001">
    <property type="entry name" value="Cysteine proteinases"/>
    <property type="match status" value="1"/>
</dbReference>
<feature type="domain" description="NlpC/P60" evidence="6">
    <location>
        <begin position="44"/>
        <end position="175"/>
    </location>
</feature>
<keyword evidence="5" id="KW-0732">Signal</keyword>
<evidence type="ECO:0000256" key="1">
    <source>
        <dbReference type="ARBA" id="ARBA00007074"/>
    </source>
</evidence>